<sequence>MTTQLFINRYLSDSDITTVINAESSSKLPLINQLMAHHLEHLPFCSANVLLKQELSLTPDNVFQRLVEQKRGGYCYEHNKLFQMLLTELGFNVRPLMARVLLNGNEQNGRTHRISLVEIDGIQYLVDVGFGVQTPRMAIPLNNHSFSHLTQQFRLQQQGPQNFRLEIWQADHWQALYRFDLSEVTEMDCDIGHFYASQNPNSGFYHNLVVSKITHTQRHLIKNLDIHRYDDELEEQYVESITSASHLHQLLSQTFQLGFSEDEAQQLFDHQVNYLASKA</sequence>
<dbReference type="Pfam" id="PF00797">
    <property type="entry name" value="Acetyltransf_2"/>
    <property type="match status" value="1"/>
</dbReference>
<keyword evidence="4" id="KW-1185">Reference proteome</keyword>
<accession>F9S647</accession>
<name>F9S647_9VIBR</name>
<organism evidence="3 4">
    <name type="scientific">Vibrio ichthyoenteri ATCC 700023</name>
    <dbReference type="NCBI Taxonomy" id="870968"/>
    <lineage>
        <taxon>Bacteria</taxon>
        <taxon>Pseudomonadati</taxon>
        <taxon>Pseudomonadota</taxon>
        <taxon>Gammaproteobacteria</taxon>
        <taxon>Vibrionales</taxon>
        <taxon>Vibrionaceae</taxon>
        <taxon>Vibrio</taxon>
    </lineage>
</organism>
<dbReference type="RefSeq" id="WP_006713964.1">
    <property type="nucleotide sequence ID" value="NZ_AFWF01000256.1"/>
</dbReference>
<reference evidence="3 4" key="1">
    <citation type="journal article" date="2012" name="Int. J. Syst. Evol. Microbiol.">
        <title>Vibrio caribbeanicus sp. nov., isolated from the marine sponge Scleritoderma cyanea.</title>
        <authorList>
            <person name="Hoffmann M."/>
            <person name="Monday S.R."/>
            <person name="Allard M.W."/>
            <person name="Strain E.A."/>
            <person name="Whittaker P."/>
            <person name="Naum M."/>
            <person name="McCarthy P.J."/>
            <person name="Lopez J.V."/>
            <person name="Fischer M."/>
            <person name="Brown E.W."/>
        </authorList>
    </citation>
    <scope>NUCLEOTIDE SEQUENCE [LARGE SCALE GENOMIC DNA]</scope>
    <source>
        <strain evidence="3 4">ATCC 700023</strain>
    </source>
</reference>
<evidence type="ECO:0000313" key="3">
    <source>
        <dbReference type="EMBL" id="EGU34008.1"/>
    </source>
</evidence>
<dbReference type="InterPro" id="IPR038765">
    <property type="entry name" value="Papain-like_cys_pep_sf"/>
</dbReference>
<dbReference type="AlphaFoldDB" id="F9S647"/>
<dbReference type="PANTHER" id="PTHR11786">
    <property type="entry name" value="N-HYDROXYARYLAMINE O-ACETYLTRANSFERASE"/>
    <property type="match status" value="1"/>
</dbReference>
<evidence type="ECO:0000256" key="1">
    <source>
        <dbReference type="ARBA" id="ARBA00006547"/>
    </source>
</evidence>
<evidence type="ECO:0000256" key="2">
    <source>
        <dbReference type="RuleBase" id="RU003452"/>
    </source>
</evidence>
<dbReference type="Gene3D" id="3.30.2140.10">
    <property type="entry name" value="Arylamine N-acetyltransferase"/>
    <property type="match status" value="1"/>
</dbReference>
<dbReference type="GO" id="GO:0016407">
    <property type="term" value="F:acetyltransferase activity"/>
    <property type="evidence" value="ECO:0007669"/>
    <property type="project" value="InterPro"/>
</dbReference>
<comment type="similarity">
    <text evidence="1 2">Belongs to the arylamine N-acetyltransferase family.</text>
</comment>
<proteinExistence type="inferred from homology"/>
<dbReference type="Gene3D" id="2.40.128.150">
    <property type="entry name" value="Cysteine proteinases"/>
    <property type="match status" value="1"/>
</dbReference>
<dbReference type="EMBL" id="AFWF01000256">
    <property type="protein sequence ID" value="EGU34008.1"/>
    <property type="molecule type" value="Genomic_DNA"/>
</dbReference>
<dbReference type="SUPFAM" id="SSF54001">
    <property type="entry name" value="Cysteine proteinases"/>
    <property type="match status" value="1"/>
</dbReference>
<protein>
    <submittedName>
        <fullName evidence="3">N-acetyltransferase family protein</fullName>
    </submittedName>
</protein>
<dbReference type="Proteomes" id="UP000004605">
    <property type="component" value="Unassembled WGS sequence"/>
</dbReference>
<dbReference type="InterPro" id="IPR001447">
    <property type="entry name" value="Arylamine_N-AcTrfase"/>
</dbReference>
<gene>
    <name evidence="3" type="ORF">VII00023_15356</name>
</gene>
<comment type="caution">
    <text evidence="3">The sequence shown here is derived from an EMBL/GenBank/DDBJ whole genome shotgun (WGS) entry which is preliminary data.</text>
</comment>
<dbReference type="OrthoDB" id="7181050at2"/>
<dbReference type="PRINTS" id="PR01543">
    <property type="entry name" value="ANATRNSFRASE"/>
</dbReference>
<dbReference type="PANTHER" id="PTHR11786:SF0">
    <property type="entry name" value="ARYLAMINE N-ACETYLTRANSFERASE 4-RELATED"/>
    <property type="match status" value="1"/>
</dbReference>
<evidence type="ECO:0000313" key="4">
    <source>
        <dbReference type="Proteomes" id="UP000004605"/>
    </source>
</evidence>
<keyword evidence="3" id="KW-0808">Transferase</keyword>